<dbReference type="Gene3D" id="3.40.50.2300">
    <property type="match status" value="1"/>
</dbReference>
<reference evidence="6 7" key="1">
    <citation type="submission" date="2019-09" db="EMBL/GenBank/DDBJ databases">
        <authorList>
            <person name="Brejova B."/>
        </authorList>
    </citation>
    <scope>NUCLEOTIDE SEQUENCE [LARGE SCALE GENOMIC DNA]</scope>
</reference>
<gene>
    <name evidence="6" type="ORF">SAPINGB_P001309</name>
</gene>
<evidence type="ECO:0000313" key="6">
    <source>
        <dbReference type="EMBL" id="VVT46630.1"/>
    </source>
</evidence>
<feature type="domain" description="Response regulatory" evidence="5">
    <location>
        <begin position="697"/>
        <end position="857"/>
    </location>
</feature>
<dbReference type="FunFam" id="3.40.50.2300:FF:000146">
    <property type="entry name" value="Putative two-component response regulator SSK1p"/>
    <property type="match status" value="1"/>
</dbReference>
<evidence type="ECO:0000256" key="4">
    <source>
        <dbReference type="SAM" id="MobiDB-lite"/>
    </source>
</evidence>
<feature type="compositionally biased region" description="Low complexity" evidence="4">
    <location>
        <begin position="559"/>
        <end position="582"/>
    </location>
</feature>
<feature type="region of interest" description="Disordered" evidence="4">
    <location>
        <begin position="41"/>
        <end position="67"/>
    </location>
</feature>
<feature type="compositionally biased region" description="Low complexity" evidence="4">
    <location>
        <begin position="1"/>
        <end position="15"/>
    </location>
</feature>
<feature type="compositionally biased region" description="Low complexity" evidence="4">
    <location>
        <begin position="994"/>
        <end position="1031"/>
    </location>
</feature>
<feature type="compositionally biased region" description="Low complexity" evidence="4">
    <location>
        <begin position="662"/>
        <end position="677"/>
    </location>
</feature>
<name>A0A5E8B517_9ASCO</name>
<evidence type="ECO:0000256" key="3">
    <source>
        <dbReference type="PROSITE-ProRule" id="PRU00169"/>
    </source>
</evidence>
<feature type="compositionally biased region" description="Low complexity" evidence="4">
    <location>
        <begin position="45"/>
        <end position="67"/>
    </location>
</feature>
<evidence type="ECO:0000256" key="1">
    <source>
        <dbReference type="ARBA" id="ARBA00022553"/>
    </source>
</evidence>
<dbReference type="Proteomes" id="UP000398389">
    <property type="component" value="Unassembled WGS sequence"/>
</dbReference>
<keyword evidence="2" id="KW-0902">Two-component regulatory system</keyword>
<feature type="compositionally biased region" description="Low complexity" evidence="4">
    <location>
        <begin position="882"/>
        <end position="915"/>
    </location>
</feature>
<feature type="region of interest" description="Disordered" evidence="4">
    <location>
        <begin position="521"/>
        <end position="682"/>
    </location>
</feature>
<dbReference type="GeneID" id="43580132"/>
<feature type="region of interest" description="Disordered" evidence="4">
    <location>
        <begin position="349"/>
        <end position="380"/>
    </location>
</feature>
<feature type="compositionally biased region" description="Basic and acidic residues" evidence="4">
    <location>
        <begin position="968"/>
        <end position="983"/>
    </location>
</feature>
<dbReference type="SMART" id="SM00448">
    <property type="entry name" value="REC"/>
    <property type="match status" value="1"/>
</dbReference>
<feature type="compositionally biased region" description="Low complexity" evidence="4">
    <location>
        <begin position="607"/>
        <end position="632"/>
    </location>
</feature>
<feature type="compositionally biased region" description="Low complexity" evidence="4">
    <location>
        <begin position="353"/>
        <end position="363"/>
    </location>
</feature>
<dbReference type="InterPro" id="IPR001789">
    <property type="entry name" value="Sig_transdc_resp-reg_receiver"/>
</dbReference>
<dbReference type="GO" id="GO:0000156">
    <property type="term" value="F:phosphorelay response regulator activity"/>
    <property type="evidence" value="ECO:0007669"/>
    <property type="project" value="UniProtKB-ARBA"/>
</dbReference>
<feature type="compositionally biased region" description="Polar residues" evidence="4">
    <location>
        <begin position="179"/>
        <end position="191"/>
    </location>
</feature>
<feature type="compositionally biased region" description="Low complexity" evidence="4">
    <location>
        <begin position="400"/>
        <end position="411"/>
    </location>
</feature>
<evidence type="ECO:0000256" key="2">
    <source>
        <dbReference type="ARBA" id="ARBA00023012"/>
    </source>
</evidence>
<dbReference type="OrthoDB" id="21225at2759"/>
<feature type="region of interest" description="Disordered" evidence="4">
    <location>
        <begin position="1"/>
        <end position="23"/>
    </location>
</feature>
<feature type="compositionally biased region" description="Low complexity" evidence="4">
    <location>
        <begin position="949"/>
        <end position="961"/>
    </location>
</feature>
<dbReference type="PROSITE" id="PS50110">
    <property type="entry name" value="RESPONSE_REGULATORY"/>
    <property type="match status" value="1"/>
</dbReference>
<feature type="region of interest" description="Disordered" evidence="4">
    <location>
        <begin position="474"/>
        <end position="508"/>
    </location>
</feature>
<feature type="region of interest" description="Disordered" evidence="4">
    <location>
        <begin position="1106"/>
        <end position="1151"/>
    </location>
</feature>
<evidence type="ECO:0000259" key="5">
    <source>
        <dbReference type="PROSITE" id="PS50110"/>
    </source>
</evidence>
<feature type="region of interest" description="Disordered" evidence="4">
    <location>
        <begin position="876"/>
        <end position="1031"/>
    </location>
</feature>
<dbReference type="EMBL" id="CABVLU010000001">
    <property type="protein sequence ID" value="VVT46630.1"/>
    <property type="molecule type" value="Genomic_DNA"/>
</dbReference>
<keyword evidence="1 3" id="KW-0597">Phosphoprotein</keyword>
<feature type="compositionally biased region" description="Polar residues" evidence="4">
    <location>
        <begin position="916"/>
        <end position="927"/>
    </location>
</feature>
<dbReference type="PANTHER" id="PTHR45339:SF1">
    <property type="entry name" value="HYBRID SIGNAL TRANSDUCTION HISTIDINE KINASE J"/>
    <property type="match status" value="1"/>
</dbReference>
<dbReference type="SUPFAM" id="SSF52172">
    <property type="entry name" value="CheY-like"/>
    <property type="match status" value="1"/>
</dbReference>
<sequence>MSTAAAAAASGSAPLVQPPLQPPSSLRIVPGLGSLPLGSAAVGVQQQQQQQQPNTYSPYNTTTLSSNNNYNYNNNSNNNNVNGTSVLQNSASQVRRVWVQRAGHVATSVFVLEHDLVDDLKTLVYQRFPQSIGRALDPADIVVRVRSQTTPVQTRQQSLGIPQARGGRQPRASQGHAKSMSQPNIGLSNRPGSPAPSLLPTGPVQSPQQQAQEDVWVALAPDMRVFDVLEQHFSGSQMPATAAFLIDVPAVSPLVLSQPPIPQLVQQLGTATTSTVAVPATASQPGGGGLQSPALQVTGANAVGLATPTYGFPPLTPVVSAGPGSLNVTPGTPTIMAAVVAAPNFVSSGSAGVSGQLQQESSSGGNGGDVSEESETKDAGVEHHHILQSGISEEIETTLSSGPDSPDFGSSIQSGPELMSNSAQVAAATGAAPLTHTKTDSVGSSASTASGLSFMSGAFGDADDTSTLTPIATLTNKTGSKHGSMSSGSTSSAGVTGGGSGSAGSTKKSGVILIPNKFKAQMGGSAGAGTVPSSGSAGSGKRGSSVVSSGEHGGTKSLAAAAAAQRVTSVSSGNSGPSSPVGARRDHSKRGGGGSIAVATAQAQGASGSNGSTRSFSPSSGRPSGLSRTPSSASLTKVRAKWNSGGGGSLPKTRSSMNLYLQQKGQSSQQQQQQQQQAHPPTTKLLSTYTTVVPQVNVLIVEDNLINMRILERFLRQRSIRSDWAKNGREAIDKWRQGGFHLVLMDIQMPELSGLEATKEIRRLEQANRIGVFTTNESSSSSSGHSAAAATATTSTSVIAPEDILDTKVFKFPVIIVALTASSALSDKTDALAAGCNDYLVKPVNLKWLWQKTIEWGCMQALIDFEGWKHWVSKAPPSISNGESGATTTGSTTSGTSKTAAATATSSETSATSAGLTQGSSSNIRRPTTSSSSNAITSNGNMSSGGSGSSSSNSSSNNNNSPGLGRKKTIDRPRSASRARENRVVSSGGVNRIGSALHGAASPGSSGLSPKLSSAESPGFNSNSNGSNGSINHAVSAPIAIPGRSRSSSSASGVGNNTLGAFPRSSSLLSANGGILCGAVTPAAVSAAVTTTATTTGTITVVASTSSGLNSPFSSSSPSTSSLSATKGSTPLALGGPGSSSSSSSSPLRSPTAVVLARACREAATATGDGNI</sequence>
<protein>
    <recommendedName>
        <fullName evidence="5">Response regulatory domain-containing protein</fullName>
    </recommendedName>
</protein>
<feature type="compositionally biased region" description="Low complexity" evidence="4">
    <location>
        <begin position="477"/>
        <end position="494"/>
    </location>
</feature>
<dbReference type="InterPro" id="IPR011006">
    <property type="entry name" value="CheY-like_superfamily"/>
</dbReference>
<dbReference type="RefSeq" id="XP_031851923.1">
    <property type="nucleotide sequence ID" value="XM_031996032.1"/>
</dbReference>
<dbReference type="CDD" id="cd17546">
    <property type="entry name" value="REC_hyHK_CKI1_RcsC-like"/>
    <property type="match status" value="1"/>
</dbReference>
<proteinExistence type="predicted"/>
<dbReference type="AlphaFoldDB" id="A0A5E8B517"/>
<accession>A0A5E8B517</accession>
<dbReference type="GO" id="GO:0006950">
    <property type="term" value="P:response to stress"/>
    <property type="evidence" value="ECO:0007669"/>
    <property type="project" value="UniProtKB-ARBA"/>
</dbReference>
<feature type="region of interest" description="Disordered" evidence="4">
    <location>
        <begin position="147"/>
        <end position="211"/>
    </location>
</feature>
<feature type="compositionally biased region" description="Polar residues" evidence="4">
    <location>
        <begin position="652"/>
        <end position="661"/>
    </location>
</feature>
<keyword evidence="7" id="KW-1185">Reference proteome</keyword>
<organism evidence="6 7">
    <name type="scientific">Magnusiomyces paraingens</name>
    <dbReference type="NCBI Taxonomy" id="2606893"/>
    <lineage>
        <taxon>Eukaryota</taxon>
        <taxon>Fungi</taxon>
        <taxon>Dikarya</taxon>
        <taxon>Ascomycota</taxon>
        <taxon>Saccharomycotina</taxon>
        <taxon>Dipodascomycetes</taxon>
        <taxon>Dipodascales</taxon>
        <taxon>Dipodascaceae</taxon>
        <taxon>Magnusiomyces</taxon>
    </lineage>
</organism>
<feature type="modified residue" description="4-aspartylphosphate" evidence="3">
    <location>
        <position position="746"/>
    </location>
</feature>
<evidence type="ECO:0000313" key="7">
    <source>
        <dbReference type="Proteomes" id="UP000398389"/>
    </source>
</evidence>
<feature type="compositionally biased region" description="Low complexity" evidence="4">
    <location>
        <begin position="928"/>
        <end position="942"/>
    </location>
</feature>
<feature type="compositionally biased region" description="Polar residues" evidence="4">
    <location>
        <begin position="147"/>
        <end position="160"/>
    </location>
</feature>
<dbReference type="Pfam" id="PF00072">
    <property type="entry name" value="Response_reg"/>
    <property type="match status" value="1"/>
</dbReference>
<feature type="region of interest" description="Disordered" evidence="4">
    <location>
        <begin position="397"/>
        <end position="425"/>
    </location>
</feature>
<dbReference type="PANTHER" id="PTHR45339">
    <property type="entry name" value="HYBRID SIGNAL TRANSDUCTION HISTIDINE KINASE J"/>
    <property type="match status" value="1"/>
</dbReference>